<proteinExistence type="predicted"/>
<reference evidence="2" key="1">
    <citation type="submission" date="2014-11" db="EMBL/GenBank/DDBJ databases">
        <authorList>
            <person name="Otto D Thomas"/>
            <person name="Naeem Raeece"/>
        </authorList>
    </citation>
    <scope>NUCLEOTIDE SEQUENCE</scope>
</reference>
<accession>A0A0G4FWZ2</accession>
<gene>
    <name evidence="2" type="ORF">Cvel_3855</name>
</gene>
<name>A0A0G4FWZ2_9ALVE</name>
<keyword evidence="1" id="KW-0732">Signal</keyword>
<protein>
    <recommendedName>
        <fullName evidence="3">Sulfatase-modifying factor enzyme domain-containing protein</fullName>
    </recommendedName>
</protein>
<evidence type="ECO:0000313" key="2">
    <source>
        <dbReference type="EMBL" id="CEM19872.1"/>
    </source>
</evidence>
<feature type="signal peptide" evidence="1">
    <location>
        <begin position="1"/>
        <end position="23"/>
    </location>
</feature>
<organism evidence="2">
    <name type="scientific">Chromera velia CCMP2878</name>
    <dbReference type="NCBI Taxonomy" id="1169474"/>
    <lineage>
        <taxon>Eukaryota</taxon>
        <taxon>Sar</taxon>
        <taxon>Alveolata</taxon>
        <taxon>Colpodellida</taxon>
        <taxon>Chromeraceae</taxon>
        <taxon>Chromera</taxon>
    </lineage>
</organism>
<evidence type="ECO:0000256" key="1">
    <source>
        <dbReference type="SAM" id="SignalP"/>
    </source>
</evidence>
<feature type="chain" id="PRO_5005189184" description="Sulfatase-modifying factor enzyme domain-containing protein" evidence="1">
    <location>
        <begin position="24"/>
        <end position="246"/>
    </location>
</feature>
<sequence length="246" mass="28558">MKVPLWNVIFMTFVGSFLCTANSDTDVPVAVSPSSFPVGMQWVWQYEDSQSVVSSWERYEVTKREADNIVVLEMASRFPDKPKADFTVHHRMTVDVQKCLDAYRDLRRPKGWALKKFEYLSDGKWMPGGSGKNRQAFEEKFNCIASVDEKEQRYVYESKEISLPVTGKTRVFRQGRKFTPRGQYDSWYFQGPDALGGIAAWKDFNPDKPKFAYTFRLIYFGKKELSEGFLKALRLPTRTLPPRLQQ</sequence>
<dbReference type="EMBL" id="CDMZ01000706">
    <property type="protein sequence ID" value="CEM19872.1"/>
    <property type="molecule type" value="Genomic_DNA"/>
</dbReference>
<dbReference type="VEuPathDB" id="CryptoDB:Cvel_3855"/>
<dbReference type="AlphaFoldDB" id="A0A0G4FWZ2"/>
<evidence type="ECO:0008006" key="3">
    <source>
        <dbReference type="Google" id="ProtNLM"/>
    </source>
</evidence>